<feature type="transmembrane region" description="Helical" evidence="1">
    <location>
        <begin position="105"/>
        <end position="126"/>
    </location>
</feature>
<accession>A0A0F7IE64</accession>
<protein>
    <submittedName>
        <fullName evidence="2">Putative membrane-bound metal-dependent hydrolase (DUF457)</fullName>
    </submittedName>
</protein>
<feature type="transmembrane region" description="Helical" evidence="1">
    <location>
        <begin position="23"/>
        <end position="40"/>
    </location>
</feature>
<dbReference type="KEGG" id="gah:GAH_01748"/>
<keyword evidence="1" id="KW-0812">Transmembrane</keyword>
<feature type="transmembrane region" description="Helical" evidence="1">
    <location>
        <begin position="47"/>
        <end position="65"/>
    </location>
</feature>
<dbReference type="EMBL" id="CP011267">
    <property type="protein sequence ID" value="AKG90973.1"/>
    <property type="molecule type" value="Genomic_DNA"/>
</dbReference>
<evidence type="ECO:0000313" key="2">
    <source>
        <dbReference type="EMBL" id="AKG90973.1"/>
    </source>
</evidence>
<dbReference type="Proteomes" id="UP000034723">
    <property type="component" value="Chromosome"/>
</dbReference>
<dbReference type="HOGENOM" id="CLU_097802_3_2_2"/>
<dbReference type="RefSeq" id="WP_052747831.1">
    <property type="nucleotide sequence ID" value="NZ_CP011267.1"/>
</dbReference>
<evidence type="ECO:0000313" key="3">
    <source>
        <dbReference type="Proteomes" id="UP000034723"/>
    </source>
</evidence>
<keyword evidence="2" id="KW-0378">Hydrolase</keyword>
<proteinExistence type="predicted"/>
<keyword evidence="1" id="KW-0472">Membrane</keyword>
<sequence>MLKKTHAIATFTPVFILTSNPELSLYAVLFGLISDLDYIVGLKHRTVTHSFLFMSLVSISVAYFNPTLGVIAFYGIGMHILLDMLTKSGVQFYWPMKKRVRLAKFSFDSVVANYVLIAGCVVALWVTKGDSILDHIVGGLKL</sequence>
<dbReference type="InParanoid" id="A0A0F7IE64"/>
<dbReference type="GeneID" id="25419525"/>
<evidence type="ECO:0000256" key="1">
    <source>
        <dbReference type="SAM" id="Phobius"/>
    </source>
</evidence>
<dbReference type="InterPro" id="IPR007404">
    <property type="entry name" value="YdjM-like"/>
</dbReference>
<reference evidence="2 3" key="1">
    <citation type="submission" date="2015-04" db="EMBL/GenBank/DDBJ databases">
        <title>The complete genome sequence of the hyperthermophilic, obligate iron-reducing archaeon Geoglobus ahangari strain 234T.</title>
        <authorList>
            <person name="Manzella M.P."/>
            <person name="Holmes D.E."/>
            <person name="Rocheleau J.M."/>
            <person name="Chung A."/>
            <person name="Reguera G."/>
            <person name="Kashefi K."/>
        </authorList>
    </citation>
    <scope>NUCLEOTIDE SEQUENCE [LARGE SCALE GENOMIC DNA]</scope>
    <source>
        <strain evidence="2 3">234</strain>
    </source>
</reference>
<keyword evidence="3" id="KW-1185">Reference proteome</keyword>
<name>A0A0F7IE64_9EURY</name>
<dbReference type="STRING" id="113653.GAH_01748"/>
<organism evidence="2 3">
    <name type="scientific">Geoglobus ahangari</name>
    <dbReference type="NCBI Taxonomy" id="113653"/>
    <lineage>
        <taxon>Archaea</taxon>
        <taxon>Methanobacteriati</taxon>
        <taxon>Methanobacteriota</taxon>
        <taxon>Archaeoglobi</taxon>
        <taxon>Archaeoglobales</taxon>
        <taxon>Archaeoglobaceae</taxon>
        <taxon>Geoglobus</taxon>
    </lineage>
</organism>
<dbReference type="Pfam" id="PF04307">
    <property type="entry name" value="YdjM"/>
    <property type="match status" value="1"/>
</dbReference>
<gene>
    <name evidence="2" type="ORF">GAH_01748</name>
</gene>
<keyword evidence="1" id="KW-1133">Transmembrane helix</keyword>
<dbReference type="AlphaFoldDB" id="A0A0F7IE64"/>
<dbReference type="GO" id="GO:0016787">
    <property type="term" value="F:hydrolase activity"/>
    <property type="evidence" value="ECO:0007669"/>
    <property type="project" value="UniProtKB-KW"/>
</dbReference>
<dbReference type="OrthoDB" id="118042at2157"/>